<proteinExistence type="predicted"/>
<dbReference type="AlphaFoldDB" id="A0A517PB37"/>
<evidence type="ECO:0000256" key="1">
    <source>
        <dbReference type="SAM" id="Phobius"/>
    </source>
</evidence>
<sequence length="109" mass="11308">MLIVYVATVLLLVGYVVLPVGLLLYVLIPSRRGALRRVCVLGCQSLRLGVACLIGGAVSASVRDPDAAIGPSTLAVDLAGLLLGTLLMFVLPSGIGRSWRADALPADRP</sequence>
<gene>
    <name evidence="2" type="ORF">CA12_26900</name>
</gene>
<organism evidence="2 3">
    <name type="scientific">Alienimonas californiensis</name>
    <dbReference type="NCBI Taxonomy" id="2527989"/>
    <lineage>
        <taxon>Bacteria</taxon>
        <taxon>Pseudomonadati</taxon>
        <taxon>Planctomycetota</taxon>
        <taxon>Planctomycetia</taxon>
        <taxon>Planctomycetales</taxon>
        <taxon>Planctomycetaceae</taxon>
        <taxon>Alienimonas</taxon>
    </lineage>
</organism>
<evidence type="ECO:0000313" key="2">
    <source>
        <dbReference type="EMBL" id="QDT16584.1"/>
    </source>
</evidence>
<dbReference type="KEGG" id="acaf:CA12_26900"/>
<keyword evidence="1" id="KW-0472">Membrane</keyword>
<reference evidence="2 3" key="1">
    <citation type="submission" date="2019-02" db="EMBL/GenBank/DDBJ databases">
        <title>Deep-cultivation of Planctomycetes and their phenomic and genomic characterization uncovers novel biology.</title>
        <authorList>
            <person name="Wiegand S."/>
            <person name="Jogler M."/>
            <person name="Boedeker C."/>
            <person name="Pinto D."/>
            <person name="Vollmers J."/>
            <person name="Rivas-Marin E."/>
            <person name="Kohn T."/>
            <person name="Peeters S.H."/>
            <person name="Heuer A."/>
            <person name="Rast P."/>
            <person name="Oberbeckmann S."/>
            <person name="Bunk B."/>
            <person name="Jeske O."/>
            <person name="Meyerdierks A."/>
            <person name="Storesund J.E."/>
            <person name="Kallscheuer N."/>
            <person name="Luecker S."/>
            <person name="Lage O.M."/>
            <person name="Pohl T."/>
            <person name="Merkel B.J."/>
            <person name="Hornburger P."/>
            <person name="Mueller R.-W."/>
            <person name="Bruemmer F."/>
            <person name="Labrenz M."/>
            <person name="Spormann A.M."/>
            <person name="Op den Camp H."/>
            <person name="Overmann J."/>
            <person name="Amann R."/>
            <person name="Jetten M.S.M."/>
            <person name="Mascher T."/>
            <person name="Medema M.H."/>
            <person name="Devos D.P."/>
            <person name="Kaster A.-K."/>
            <person name="Ovreas L."/>
            <person name="Rohde M."/>
            <person name="Galperin M.Y."/>
            <person name="Jogler C."/>
        </authorList>
    </citation>
    <scope>NUCLEOTIDE SEQUENCE [LARGE SCALE GENOMIC DNA]</scope>
    <source>
        <strain evidence="2 3">CA12</strain>
    </source>
</reference>
<dbReference type="EMBL" id="CP036265">
    <property type="protein sequence ID" value="QDT16584.1"/>
    <property type="molecule type" value="Genomic_DNA"/>
</dbReference>
<keyword evidence="1" id="KW-0812">Transmembrane</keyword>
<keyword evidence="3" id="KW-1185">Reference proteome</keyword>
<accession>A0A517PB37</accession>
<dbReference type="RefSeq" id="WP_145359405.1">
    <property type="nucleotide sequence ID" value="NZ_CP036265.1"/>
</dbReference>
<dbReference type="Proteomes" id="UP000318741">
    <property type="component" value="Chromosome"/>
</dbReference>
<feature type="transmembrane region" description="Helical" evidence="1">
    <location>
        <begin position="6"/>
        <end position="28"/>
    </location>
</feature>
<keyword evidence="1" id="KW-1133">Transmembrane helix</keyword>
<name>A0A517PB37_9PLAN</name>
<feature type="transmembrane region" description="Helical" evidence="1">
    <location>
        <begin position="68"/>
        <end position="91"/>
    </location>
</feature>
<protein>
    <submittedName>
        <fullName evidence="2">Uncharacterized protein</fullName>
    </submittedName>
</protein>
<feature type="transmembrane region" description="Helical" evidence="1">
    <location>
        <begin position="40"/>
        <end position="62"/>
    </location>
</feature>
<evidence type="ECO:0000313" key="3">
    <source>
        <dbReference type="Proteomes" id="UP000318741"/>
    </source>
</evidence>